<dbReference type="Proteomes" id="UP000611762">
    <property type="component" value="Unassembled WGS sequence"/>
</dbReference>
<reference evidence="1" key="1">
    <citation type="submission" date="2020-08" db="EMBL/GenBank/DDBJ databases">
        <title>Genome public.</title>
        <authorList>
            <person name="Liu C."/>
            <person name="Sun Q."/>
        </authorList>
    </citation>
    <scope>NUCLEOTIDE SEQUENCE</scope>
    <source>
        <strain evidence="1">H8</strain>
    </source>
</reference>
<dbReference type="EMBL" id="JACRSU010000002">
    <property type="protein sequence ID" value="MBC8540629.1"/>
    <property type="molecule type" value="Genomic_DNA"/>
</dbReference>
<sequence length="152" mass="16621">MKTCTVCGNKVQNIGGHIIRGKSKEWVCRECLKKANVSVMQFGFQNITPGQIMARINGNEIIDTHTQASEPQDIPQENFAQTQDAVVEQNNAGGMRCPRCKSTEMQIISDVEGKGASFTKICLCGICGLAGAGKTTTTHYWVCKKCGNKFKM</sequence>
<organism evidence="1 2">
    <name type="scientific">Congzhengia minquanensis</name>
    <dbReference type="NCBI Taxonomy" id="2763657"/>
    <lineage>
        <taxon>Bacteria</taxon>
        <taxon>Bacillati</taxon>
        <taxon>Bacillota</taxon>
        <taxon>Clostridia</taxon>
        <taxon>Eubacteriales</taxon>
        <taxon>Oscillospiraceae</taxon>
        <taxon>Congzhengia</taxon>
    </lineage>
</organism>
<evidence type="ECO:0000313" key="2">
    <source>
        <dbReference type="Proteomes" id="UP000611762"/>
    </source>
</evidence>
<accession>A0A926DNU8</accession>
<evidence type="ECO:0000313" key="1">
    <source>
        <dbReference type="EMBL" id="MBC8540629.1"/>
    </source>
</evidence>
<gene>
    <name evidence="1" type="ORF">H8698_06530</name>
</gene>
<proteinExistence type="predicted"/>
<dbReference type="RefSeq" id="WP_249311791.1">
    <property type="nucleotide sequence ID" value="NZ_JACRSU010000002.1"/>
</dbReference>
<keyword evidence="2" id="KW-1185">Reference proteome</keyword>
<dbReference type="AlphaFoldDB" id="A0A926DNU8"/>
<comment type="caution">
    <text evidence="1">The sequence shown here is derived from an EMBL/GenBank/DDBJ whole genome shotgun (WGS) entry which is preliminary data.</text>
</comment>
<protein>
    <recommendedName>
        <fullName evidence="3">DUF4428 domain-containing protein</fullName>
    </recommendedName>
</protein>
<evidence type="ECO:0008006" key="3">
    <source>
        <dbReference type="Google" id="ProtNLM"/>
    </source>
</evidence>
<name>A0A926DNU8_9FIRM</name>